<keyword evidence="2" id="KW-1185">Reference proteome</keyword>
<evidence type="ECO:0000313" key="1">
    <source>
        <dbReference type="EMBL" id="KAK4024652.1"/>
    </source>
</evidence>
<evidence type="ECO:0000313" key="2">
    <source>
        <dbReference type="Proteomes" id="UP001234178"/>
    </source>
</evidence>
<accession>A0ABR0AHQ1</accession>
<organism evidence="1 2">
    <name type="scientific">Daphnia magna</name>
    <dbReference type="NCBI Taxonomy" id="35525"/>
    <lineage>
        <taxon>Eukaryota</taxon>
        <taxon>Metazoa</taxon>
        <taxon>Ecdysozoa</taxon>
        <taxon>Arthropoda</taxon>
        <taxon>Crustacea</taxon>
        <taxon>Branchiopoda</taxon>
        <taxon>Diplostraca</taxon>
        <taxon>Cladocera</taxon>
        <taxon>Anomopoda</taxon>
        <taxon>Daphniidae</taxon>
        <taxon>Daphnia</taxon>
    </lineage>
</organism>
<sequence>MPEETKRWPIDRPHPDLMEHFLYVSDDRNNMLSKAEQYSDKISRIQHGIFLACSDCTPDEEDCTTYDWKHA</sequence>
<proteinExistence type="predicted"/>
<gene>
    <name evidence="1" type="ORF">OUZ56_010074</name>
</gene>
<protein>
    <submittedName>
        <fullName evidence="1">Uncharacterized protein</fullName>
    </submittedName>
</protein>
<dbReference type="Proteomes" id="UP001234178">
    <property type="component" value="Unassembled WGS sequence"/>
</dbReference>
<dbReference type="EMBL" id="JAOYFB010000037">
    <property type="protein sequence ID" value="KAK4024652.1"/>
    <property type="molecule type" value="Genomic_DNA"/>
</dbReference>
<reference evidence="1 2" key="1">
    <citation type="journal article" date="2023" name="Nucleic Acids Res.">
        <title>The hologenome of Daphnia magna reveals possible DNA methylation and microbiome-mediated evolution of the host genome.</title>
        <authorList>
            <person name="Chaturvedi A."/>
            <person name="Li X."/>
            <person name="Dhandapani V."/>
            <person name="Marshall H."/>
            <person name="Kissane S."/>
            <person name="Cuenca-Cambronero M."/>
            <person name="Asole G."/>
            <person name="Calvet F."/>
            <person name="Ruiz-Romero M."/>
            <person name="Marangio P."/>
            <person name="Guigo R."/>
            <person name="Rago D."/>
            <person name="Mirbahai L."/>
            <person name="Eastwood N."/>
            <person name="Colbourne J.K."/>
            <person name="Zhou J."/>
            <person name="Mallon E."/>
            <person name="Orsini L."/>
        </authorList>
    </citation>
    <scope>NUCLEOTIDE SEQUENCE [LARGE SCALE GENOMIC DNA]</scope>
    <source>
        <strain evidence="1">LRV0_1</strain>
    </source>
</reference>
<comment type="caution">
    <text evidence="1">The sequence shown here is derived from an EMBL/GenBank/DDBJ whole genome shotgun (WGS) entry which is preliminary data.</text>
</comment>
<name>A0ABR0AHQ1_9CRUS</name>